<sequence length="107" mass="12031">MAKINNNVKQSDNLIKEIGDAELFDISTHLELEALALAWTIRNRQIHLRRVQNQVTSGGDPGAPFGLPDPTRGATHFHRHDETPPWAATQEPTALIGCYLFYDLARR</sequence>
<reference evidence="2" key="1">
    <citation type="submission" date="2018-06" db="EMBL/GenBank/DDBJ databases">
        <authorList>
            <person name="Zhirakovskaya E."/>
        </authorList>
    </citation>
    <scope>NUCLEOTIDE SEQUENCE</scope>
</reference>
<accession>A0A3B0U156</accession>
<name>A0A3B0U156_9ZZZZ</name>
<evidence type="ECO:0000313" key="2">
    <source>
        <dbReference type="EMBL" id="VAW18149.1"/>
    </source>
</evidence>
<gene>
    <name evidence="2" type="ORF">MNBD_ALPHA09-260</name>
</gene>
<feature type="region of interest" description="Disordered" evidence="1">
    <location>
        <begin position="54"/>
        <end position="85"/>
    </location>
</feature>
<proteinExistence type="predicted"/>
<dbReference type="EMBL" id="UOEM01000112">
    <property type="protein sequence ID" value="VAW18149.1"/>
    <property type="molecule type" value="Genomic_DNA"/>
</dbReference>
<evidence type="ECO:0000256" key="1">
    <source>
        <dbReference type="SAM" id="MobiDB-lite"/>
    </source>
</evidence>
<organism evidence="2">
    <name type="scientific">hydrothermal vent metagenome</name>
    <dbReference type="NCBI Taxonomy" id="652676"/>
    <lineage>
        <taxon>unclassified sequences</taxon>
        <taxon>metagenomes</taxon>
        <taxon>ecological metagenomes</taxon>
    </lineage>
</organism>
<dbReference type="AlphaFoldDB" id="A0A3B0U156"/>
<protein>
    <submittedName>
        <fullName evidence="2">Uncharacterized protein</fullName>
    </submittedName>
</protein>